<evidence type="ECO:0000259" key="1">
    <source>
        <dbReference type="PROSITE" id="PS50921"/>
    </source>
</evidence>
<dbReference type="InterPro" id="IPR011006">
    <property type="entry name" value="CheY-like_superfamily"/>
</dbReference>
<dbReference type="InterPro" id="IPR049021">
    <property type="entry name" value="AmiR_N"/>
</dbReference>
<name>A0ABT1C644_9HYPH</name>
<comment type="caution">
    <text evidence="2">The sequence shown here is derived from an EMBL/GenBank/DDBJ whole genome shotgun (WGS) entry which is preliminary data.</text>
</comment>
<protein>
    <submittedName>
        <fullName evidence="2">ANTAR domain-containing protein</fullName>
    </submittedName>
</protein>
<dbReference type="Gene3D" id="1.10.10.10">
    <property type="entry name" value="Winged helix-like DNA-binding domain superfamily/Winged helix DNA-binding domain"/>
    <property type="match status" value="1"/>
</dbReference>
<dbReference type="EMBL" id="JAMXQS010000003">
    <property type="protein sequence ID" value="MCO6049651.1"/>
    <property type="molecule type" value="Genomic_DNA"/>
</dbReference>
<keyword evidence="3" id="KW-1185">Reference proteome</keyword>
<dbReference type="SMART" id="SM01012">
    <property type="entry name" value="ANTAR"/>
    <property type="match status" value="1"/>
</dbReference>
<dbReference type="Pfam" id="PF03861">
    <property type="entry name" value="ANTAR"/>
    <property type="match status" value="1"/>
</dbReference>
<dbReference type="Proteomes" id="UP001205906">
    <property type="component" value="Unassembled WGS sequence"/>
</dbReference>
<dbReference type="SUPFAM" id="SSF52172">
    <property type="entry name" value="CheY-like"/>
    <property type="match status" value="1"/>
</dbReference>
<organism evidence="2 3">
    <name type="scientific">Mesorhizobium liriopis</name>
    <dbReference type="NCBI Taxonomy" id="2953882"/>
    <lineage>
        <taxon>Bacteria</taxon>
        <taxon>Pseudomonadati</taxon>
        <taxon>Pseudomonadota</taxon>
        <taxon>Alphaproteobacteria</taxon>
        <taxon>Hyphomicrobiales</taxon>
        <taxon>Phyllobacteriaceae</taxon>
        <taxon>Mesorhizobium</taxon>
    </lineage>
</organism>
<sequence length="198" mass="21437">MRRGVGIPQLGGAKALVLHRTHADASALLRQLAAIGLDAQAVWPELSADAVLADYVFFDADSGFDGQMPWATGEAPMPLIALIGTEAPGRVEWALRQRADAHLVKPLGNAGIYAALLIARQRFDERQAMIREIASLRAQVSERRTVIQAMLRLTEAGKSEAEAFDHLRRLAMDKRITVEEAAAALLAAPALKAQNKRA</sequence>
<dbReference type="InterPro" id="IPR008327">
    <property type="entry name" value="Sig_transdc_resp-reg_antiterm"/>
</dbReference>
<dbReference type="PROSITE" id="PS50921">
    <property type="entry name" value="ANTAR"/>
    <property type="match status" value="1"/>
</dbReference>
<dbReference type="Pfam" id="PF21332">
    <property type="entry name" value="AmiR_N"/>
    <property type="match status" value="1"/>
</dbReference>
<dbReference type="Gene3D" id="3.40.50.2300">
    <property type="match status" value="1"/>
</dbReference>
<evidence type="ECO:0000313" key="3">
    <source>
        <dbReference type="Proteomes" id="UP001205906"/>
    </source>
</evidence>
<dbReference type="InterPro" id="IPR005561">
    <property type="entry name" value="ANTAR"/>
</dbReference>
<gene>
    <name evidence="2" type="ORF">NGM99_07585</name>
</gene>
<dbReference type="RefSeq" id="WP_252817650.1">
    <property type="nucleotide sequence ID" value="NZ_JAMXQS010000003.1"/>
</dbReference>
<dbReference type="PIRSF" id="PIRSF036382">
    <property type="entry name" value="RR_antiterm"/>
    <property type="match status" value="1"/>
</dbReference>
<accession>A0ABT1C644</accession>
<reference evidence="2 3" key="1">
    <citation type="submission" date="2022-06" db="EMBL/GenBank/DDBJ databases">
        <title>Mesorhizobium sp. strain RP14 Genome sequencing and assembly.</title>
        <authorList>
            <person name="Kim I."/>
        </authorList>
    </citation>
    <scope>NUCLEOTIDE SEQUENCE [LARGE SCALE GENOMIC DNA]</scope>
    <source>
        <strain evidence="3">RP14(2022)</strain>
    </source>
</reference>
<feature type="domain" description="ANTAR" evidence="1">
    <location>
        <begin position="126"/>
        <end position="186"/>
    </location>
</feature>
<dbReference type="InterPro" id="IPR036388">
    <property type="entry name" value="WH-like_DNA-bd_sf"/>
</dbReference>
<proteinExistence type="predicted"/>
<evidence type="ECO:0000313" key="2">
    <source>
        <dbReference type="EMBL" id="MCO6049651.1"/>
    </source>
</evidence>